<organism evidence="1 2">
    <name type="scientific">Araneus ventricosus</name>
    <name type="common">Orbweaver spider</name>
    <name type="synonym">Epeira ventricosa</name>
    <dbReference type="NCBI Taxonomy" id="182803"/>
    <lineage>
        <taxon>Eukaryota</taxon>
        <taxon>Metazoa</taxon>
        <taxon>Ecdysozoa</taxon>
        <taxon>Arthropoda</taxon>
        <taxon>Chelicerata</taxon>
        <taxon>Arachnida</taxon>
        <taxon>Araneae</taxon>
        <taxon>Araneomorphae</taxon>
        <taxon>Entelegynae</taxon>
        <taxon>Araneoidea</taxon>
        <taxon>Araneidae</taxon>
        <taxon>Araneus</taxon>
    </lineage>
</organism>
<evidence type="ECO:0000313" key="2">
    <source>
        <dbReference type="Proteomes" id="UP000499080"/>
    </source>
</evidence>
<sequence>MSAGCEMPGYGDSRVGGLNLGRLEEVTGKAVDTRRPLYPPTSVVSEVLTRFLLRHLLQSSPRFVADSAMSPYSGYSAPALHHDLGQTRAVFHS</sequence>
<gene>
    <name evidence="1" type="ORF">AVEN_214912_1</name>
</gene>
<comment type="caution">
    <text evidence="1">The sequence shown here is derived from an EMBL/GenBank/DDBJ whole genome shotgun (WGS) entry which is preliminary data.</text>
</comment>
<proteinExistence type="predicted"/>
<protein>
    <submittedName>
        <fullName evidence="1">Uncharacterized protein</fullName>
    </submittedName>
</protein>
<dbReference type="AlphaFoldDB" id="A0A4Y2QPN6"/>
<reference evidence="1 2" key="1">
    <citation type="journal article" date="2019" name="Sci. Rep.">
        <title>Orb-weaving spider Araneus ventricosus genome elucidates the spidroin gene catalogue.</title>
        <authorList>
            <person name="Kono N."/>
            <person name="Nakamura H."/>
            <person name="Ohtoshi R."/>
            <person name="Moran D.A.P."/>
            <person name="Shinohara A."/>
            <person name="Yoshida Y."/>
            <person name="Fujiwara M."/>
            <person name="Mori M."/>
            <person name="Tomita M."/>
            <person name="Arakawa K."/>
        </authorList>
    </citation>
    <scope>NUCLEOTIDE SEQUENCE [LARGE SCALE GENOMIC DNA]</scope>
</reference>
<accession>A0A4Y2QPN6</accession>
<dbReference type="EMBL" id="BGPR01014422">
    <property type="protein sequence ID" value="GBN65139.1"/>
    <property type="molecule type" value="Genomic_DNA"/>
</dbReference>
<name>A0A4Y2QPN6_ARAVE</name>
<evidence type="ECO:0000313" key="1">
    <source>
        <dbReference type="EMBL" id="GBN65139.1"/>
    </source>
</evidence>
<dbReference type="Proteomes" id="UP000499080">
    <property type="component" value="Unassembled WGS sequence"/>
</dbReference>
<keyword evidence="2" id="KW-1185">Reference proteome</keyword>